<dbReference type="AlphaFoldDB" id="A0A7J6W8N6"/>
<dbReference type="Proteomes" id="UP000554482">
    <property type="component" value="Unassembled WGS sequence"/>
</dbReference>
<comment type="caution">
    <text evidence="2">The sequence shown here is derived from an EMBL/GenBank/DDBJ whole genome shotgun (WGS) entry which is preliminary data.</text>
</comment>
<name>A0A7J6W8N6_THATH</name>
<dbReference type="PANTHER" id="PTHR33671:SF1">
    <property type="entry name" value="DUF688 FAMILY PROTEIN"/>
    <property type="match status" value="1"/>
</dbReference>
<reference evidence="2 3" key="1">
    <citation type="submission" date="2020-06" db="EMBL/GenBank/DDBJ databases">
        <title>Transcriptomic and genomic resources for Thalictrum thalictroides and T. hernandezii: Facilitating candidate gene discovery in an emerging model plant lineage.</title>
        <authorList>
            <person name="Arias T."/>
            <person name="Riano-Pachon D.M."/>
            <person name="Di Stilio V.S."/>
        </authorList>
    </citation>
    <scope>NUCLEOTIDE SEQUENCE [LARGE SCALE GENOMIC DNA]</scope>
    <source>
        <strain evidence="3">cv. WT478/WT964</strain>
        <tissue evidence="2">Leaves</tissue>
    </source>
</reference>
<feature type="region of interest" description="Disordered" evidence="1">
    <location>
        <begin position="40"/>
        <end position="64"/>
    </location>
</feature>
<feature type="region of interest" description="Disordered" evidence="1">
    <location>
        <begin position="226"/>
        <end position="246"/>
    </location>
</feature>
<dbReference type="InterPro" id="IPR007789">
    <property type="entry name" value="DUF688"/>
</dbReference>
<gene>
    <name evidence="2" type="ORF">FRX31_017472</name>
</gene>
<evidence type="ECO:0000313" key="3">
    <source>
        <dbReference type="Proteomes" id="UP000554482"/>
    </source>
</evidence>
<dbReference type="EMBL" id="JABWDY010020715">
    <property type="protein sequence ID" value="KAF5192940.1"/>
    <property type="molecule type" value="Genomic_DNA"/>
</dbReference>
<organism evidence="2 3">
    <name type="scientific">Thalictrum thalictroides</name>
    <name type="common">Rue-anemone</name>
    <name type="synonym">Anemone thalictroides</name>
    <dbReference type="NCBI Taxonomy" id="46969"/>
    <lineage>
        <taxon>Eukaryota</taxon>
        <taxon>Viridiplantae</taxon>
        <taxon>Streptophyta</taxon>
        <taxon>Embryophyta</taxon>
        <taxon>Tracheophyta</taxon>
        <taxon>Spermatophyta</taxon>
        <taxon>Magnoliopsida</taxon>
        <taxon>Ranunculales</taxon>
        <taxon>Ranunculaceae</taxon>
        <taxon>Thalictroideae</taxon>
        <taxon>Thalictrum</taxon>
    </lineage>
</organism>
<proteinExistence type="predicted"/>
<protein>
    <submittedName>
        <fullName evidence="2">Duf688 family protein</fullName>
    </submittedName>
</protein>
<sequence length="261" mass="28798">MEGDDLCKKRLRKLNLNAPILSTRRVGGGGFDHCSKSFDADHQAGSSQRVPFSWEQVPGTPKGAASRDLKAAEFRPPKLPPCQWHSSKEQEVDTSYNCRGNNVEDDDDAFSDAIDMFSLSESLDVADSTSLRGLSSLDLKNVESTEHQSPDFIIRRFLPDANALASTYAPTHPKHCLREPINSHFQRQYGPVAVDRTCSPPKACGIGLFLLKHSICGLKDPILDRHGSQNAKRSSRSSRQSHHQGASVELFCKGGGRVHYK</sequence>
<dbReference type="PANTHER" id="PTHR33671">
    <property type="entry name" value="N-METHYLTRANSFERASE, PUTATIVE (DUF688)-RELATED"/>
    <property type="match status" value="1"/>
</dbReference>
<dbReference type="OrthoDB" id="767768at2759"/>
<accession>A0A7J6W8N6</accession>
<evidence type="ECO:0000256" key="1">
    <source>
        <dbReference type="SAM" id="MobiDB-lite"/>
    </source>
</evidence>
<evidence type="ECO:0000313" key="2">
    <source>
        <dbReference type="EMBL" id="KAF5192940.1"/>
    </source>
</evidence>
<dbReference type="Pfam" id="PF05097">
    <property type="entry name" value="DUF688"/>
    <property type="match status" value="1"/>
</dbReference>
<keyword evidence="3" id="KW-1185">Reference proteome</keyword>
<feature type="compositionally biased region" description="Basic residues" evidence="1">
    <location>
        <begin position="233"/>
        <end position="242"/>
    </location>
</feature>